<organism evidence="2 3">
    <name type="scientific">Microbispora rosea</name>
    <dbReference type="NCBI Taxonomy" id="58117"/>
    <lineage>
        <taxon>Bacteria</taxon>
        <taxon>Bacillati</taxon>
        <taxon>Actinomycetota</taxon>
        <taxon>Actinomycetes</taxon>
        <taxon>Streptosporangiales</taxon>
        <taxon>Streptosporangiaceae</taxon>
        <taxon>Microbispora</taxon>
    </lineage>
</organism>
<evidence type="ECO:0000256" key="1">
    <source>
        <dbReference type="SAM" id="SignalP"/>
    </source>
</evidence>
<protein>
    <submittedName>
        <fullName evidence="2">Uncharacterized protein</fullName>
    </submittedName>
</protein>
<dbReference type="RefSeq" id="WP_076436596.1">
    <property type="nucleotide sequence ID" value="NZ_FTNI01000013.1"/>
</dbReference>
<feature type="chain" id="PRO_5039385601" evidence="1">
    <location>
        <begin position="32"/>
        <end position="119"/>
    </location>
</feature>
<proteinExistence type="predicted"/>
<dbReference type="OrthoDB" id="5197854at2"/>
<gene>
    <name evidence="2" type="ORF">SAMN05421833_113121</name>
</gene>
<evidence type="ECO:0000313" key="2">
    <source>
        <dbReference type="EMBL" id="SIR70687.1"/>
    </source>
</evidence>
<accession>A0A1N7D4L0</accession>
<dbReference type="EMBL" id="FTNI01000013">
    <property type="protein sequence ID" value="SIR70687.1"/>
    <property type="molecule type" value="Genomic_DNA"/>
</dbReference>
<sequence length="119" mass="12074">MTVRFTKTAIGLGAALALMAGGIASVAPVWAEPSTAGLAPAVSCSTSLPPSGSFLEATYSQPNACGKCVAAGSAYEVTGNYRAYCRNIRDGGSTVAVQLWLFCVVCRGDEPLPSRAVAA</sequence>
<keyword evidence="3" id="KW-1185">Reference proteome</keyword>
<feature type="signal peptide" evidence="1">
    <location>
        <begin position="1"/>
        <end position="31"/>
    </location>
</feature>
<dbReference type="AlphaFoldDB" id="A0A1N7D4L0"/>
<evidence type="ECO:0000313" key="3">
    <source>
        <dbReference type="Proteomes" id="UP000186096"/>
    </source>
</evidence>
<dbReference type="Proteomes" id="UP000186096">
    <property type="component" value="Unassembled WGS sequence"/>
</dbReference>
<name>A0A1N7D4L0_9ACTN</name>
<reference evidence="3" key="1">
    <citation type="submission" date="2017-01" db="EMBL/GenBank/DDBJ databases">
        <authorList>
            <person name="Varghese N."/>
            <person name="Submissions S."/>
        </authorList>
    </citation>
    <scope>NUCLEOTIDE SEQUENCE [LARGE SCALE GENOMIC DNA]</scope>
    <source>
        <strain evidence="3">ATCC 12950</strain>
    </source>
</reference>
<keyword evidence="1" id="KW-0732">Signal</keyword>